<keyword evidence="3" id="KW-1185">Reference proteome</keyword>
<feature type="compositionally biased region" description="Basic and acidic residues" evidence="1">
    <location>
        <begin position="55"/>
        <end position="70"/>
    </location>
</feature>
<dbReference type="AlphaFoldDB" id="A0A4R5KA21"/>
<sequence>MSKFSARVAVHSEDGSTTWFNPGDEVPDWAEHIVGKHCLEPEVEPDVPDFTADAAEVREGDSEDADKGAAESEDEPEGEGDAAASDDVDTDSKTDVPDFTAPAARRGRPRKS</sequence>
<dbReference type="RefSeq" id="WP_133205784.1">
    <property type="nucleotide sequence ID" value="NZ_SMRU01000025.1"/>
</dbReference>
<name>A0A4R5KA21_9MICC</name>
<evidence type="ECO:0000256" key="1">
    <source>
        <dbReference type="SAM" id="MobiDB-lite"/>
    </source>
</evidence>
<evidence type="ECO:0000313" key="3">
    <source>
        <dbReference type="Proteomes" id="UP000295511"/>
    </source>
</evidence>
<feature type="region of interest" description="Disordered" evidence="1">
    <location>
        <begin position="40"/>
        <end position="112"/>
    </location>
</feature>
<accession>A0A4R5KA21</accession>
<dbReference type="Proteomes" id="UP000295511">
    <property type="component" value="Unassembled WGS sequence"/>
</dbReference>
<proteinExistence type="predicted"/>
<evidence type="ECO:0000313" key="2">
    <source>
        <dbReference type="EMBL" id="TDF92041.1"/>
    </source>
</evidence>
<reference evidence="2 3" key="1">
    <citation type="submission" date="2019-03" db="EMBL/GenBank/DDBJ databases">
        <title>Whole genome sequence of Arthrobacter sp JH1-1.</title>
        <authorList>
            <person name="Trinh H.N."/>
        </authorList>
    </citation>
    <scope>NUCLEOTIDE SEQUENCE [LARGE SCALE GENOMIC DNA]</scope>
    <source>
        <strain evidence="2 3">JH1-1</strain>
    </source>
</reference>
<feature type="compositionally biased region" description="Acidic residues" evidence="1">
    <location>
        <begin position="71"/>
        <end position="89"/>
    </location>
</feature>
<feature type="region of interest" description="Disordered" evidence="1">
    <location>
        <begin position="1"/>
        <end position="23"/>
    </location>
</feature>
<dbReference type="OrthoDB" id="4955076at2"/>
<organism evidence="2 3">
    <name type="scientific">Arthrobacter terricola</name>
    <dbReference type="NCBI Taxonomy" id="2547396"/>
    <lineage>
        <taxon>Bacteria</taxon>
        <taxon>Bacillati</taxon>
        <taxon>Actinomycetota</taxon>
        <taxon>Actinomycetes</taxon>
        <taxon>Micrococcales</taxon>
        <taxon>Micrococcaceae</taxon>
        <taxon>Arthrobacter</taxon>
    </lineage>
</organism>
<gene>
    <name evidence="2" type="ORF">E1809_18855</name>
</gene>
<comment type="caution">
    <text evidence="2">The sequence shown here is derived from an EMBL/GenBank/DDBJ whole genome shotgun (WGS) entry which is preliminary data.</text>
</comment>
<protein>
    <submittedName>
        <fullName evidence="2">Uncharacterized protein</fullName>
    </submittedName>
</protein>
<dbReference type="EMBL" id="SMRU01000025">
    <property type="protein sequence ID" value="TDF92041.1"/>
    <property type="molecule type" value="Genomic_DNA"/>
</dbReference>